<evidence type="ECO:0000313" key="2">
    <source>
        <dbReference type="Proteomes" id="UP000735302"/>
    </source>
</evidence>
<gene>
    <name evidence="1" type="ORF">PoB_001929200</name>
</gene>
<protein>
    <submittedName>
        <fullName evidence="1">Uncharacterized protein</fullName>
    </submittedName>
</protein>
<sequence length="84" mass="9266">MGKKDSKQKWKQKKKMKQKCHEAVCQRCCEIRLSDNSVSCTGPRCVFTLCTGGAGSRVTVVGATSDPEDRSGFTGGWFMGKWNS</sequence>
<dbReference type="Proteomes" id="UP000735302">
    <property type="component" value="Unassembled WGS sequence"/>
</dbReference>
<name>A0AAV3ZE95_9GAST</name>
<comment type="caution">
    <text evidence="1">The sequence shown here is derived from an EMBL/GenBank/DDBJ whole genome shotgun (WGS) entry which is preliminary data.</text>
</comment>
<dbReference type="AlphaFoldDB" id="A0AAV3ZE95"/>
<evidence type="ECO:0000313" key="1">
    <source>
        <dbReference type="EMBL" id="GFN92786.1"/>
    </source>
</evidence>
<keyword evidence="2" id="KW-1185">Reference proteome</keyword>
<reference evidence="1 2" key="1">
    <citation type="journal article" date="2021" name="Elife">
        <title>Chloroplast acquisition without the gene transfer in kleptoplastic sea slugs, Plakobranchus ocellatus.</title>
        <authorList>
            <person name="Maeda T."/>
            <person name="Takahashi S."/>
            <person name="Yoshida T."/>
            <person name="Shimamura S."/>
            <person name="Takaki Y."/>
            <person name="Nagai Y."/>
            <person name="Toyoda A."/>
            <person name="Suzuki Y."/>
            <person name="Arimoto A."/>
            <person name="Ishii H."/>
            <person name="Satoh N."/>
            <person name="Nishiyama T."/>
            <person name="Hasebe M."/>
            <person name="Maruyama T."/>
            <person name="Minagawa J."/>
            <person name="Obokata J."/>
            <person name="Shigenobu S."/>
        </authorList>
    </citation>
    <scope>NUCLEOTIDE SEQUENCE [LARGE SCALE GENOMIC DNA]</scope>
</reference>
<organism evidence="1 2">
    <name type="scientific">Plakobranchus ocellatus</name>
    <dbReference type="NCBI Taxonomy" id="259542"/>
    <lineage>
        <taxon>Eukaryota</taxon>
        <taxon>Metazoa</taxon>
        <taxon>Spiralia</taxon>
        <taxon>Lophotrochozoa</taxon>
        <taxon>Mollusca</taxon>
        <taxon>Gastropoda</taxon>
        <taxon>Heterobranchia</taxon>
        <taxon>Euthyneura</taxon>
        <taxon>Panpulmonata</taxon>
        <taxon>Sacoglossa</taxon>
        <taxon>Placobranchoidea</taxon>
        <taxon>Plakobranchidae</taxon>
        <taxon>Plakobranchus</taxon>
    </lineage>
</organism>
<dbReference type="EMBL" id="BLXT01002298">
    <property type="protein sequence ID" value="GFN92786.1"/>
    <property type="molecule type" value="Genomic_DNA"/>
</dbReference>
<accession>A0AAV3ZE95</accession>
<proteinExistence type="predicted"/>